<reference evidence="2 3" key="1">
    <citation type="journal article" date="2014" name="Antonie Van Leeuwenhoek">
        <title>Hyphomonas beringensis sp. nov. and Hyphomonas chukchiensis sp. nov., isolated from surface seawater of the Bering Sea and Chukchi Sea.</title>
        <authorList>
            <person name="Li C."/>
            <person name="Lai Q."/>
            <person name="Li G."/>
            <person name="Dong C."/>
            <person name="Wang J."/>
            <person name="Liao Y."/>
            <person name="Shao Z."/>
        </authorList>
    </citation>
    <scope>NUCLEOTIDE SEQUENCE [LARGE SCALE GENOMIC DNA]</scope>
    <source>
        <strain evidence="2 3">25B14_1</strain>
    </source>
</reference>
<dbReference type="OrthoDB" id="9808398at2"/>
<dbReference type="PATRIC" id="fig|1280946.3.peg.1180"/>
<dbReference type="Gene3D" id="3.40.50.1820">
    <property type="entry name" value="alpha/beta hydrolase"/>
    <property type="match status" value="1"/>
</dbReference>
<comment type="caution">
    <text evidence="2">The sequence shown here is derived from an EMBL/GenBank/DDBJ whole genome shotgun (WGS) entry which is preliminary data.</text>
</comment>
<evidence type="ECO:0000313" key="3">
    <source>
        <dbReference type="Proteomes" id="UP000027037"/>
    </source>
</evidence>
<gene>
    <name evidence="2" type="ORF">HY29_11945</name>
</gene>
<dbReference type="Pfam" id="PF12697">
    <property type="entry name" value="Abhydrolase_6"/>
    <property type="match status" value="1"/>
</dbReference>
<dbReference type="SUPFAM" id="SSF53474">
    <property type="entry name" value="alpha/beta-Hydrolases"/>
    <property type="match status" value="1"/>
</dbReference>
<dbReference type="InterPro" id="IPR029058">
    <property type="entry name" value="AB_hydrolase_fold"/>
</dbReference>
<dbReference type="PRINTS" id="PR00412">
    <property type="entry name" value="EPOXHYDRLASE"/>
</dbReference>
<accession>A0A062UFP9</accession>
<dbReference type="GO" id="GO:0003824">
    <property type="term" value="F:catalytic activity"/>
    <property type="evidence" value="ECO:0007669"/>
    <property type="project" value="InterPro"/>
</dbReference>
<evidence type="ECO:0000313" key="2">
    <source>
        <dbReference type="EMBL" id="KCZ55429.1"/>
    </source>
</evidence>
<organism evidence="2 3">
    <name type="scientific">Hyphomonas beringensis</name>
    <dbReference type="NCBI Taxonomy" id="1280946"/>
    <lineage>
        <taxon>Bacteria</taxon>
        <taxon>Pseudomonadati</taxon>
        <taxon>Pseudomonadota</taxon>
        <taxon>Alphaproteobacteria</taxon>
        <taxon>Hyphomonadales</taxon>
        <taxon>Hyphomonadaceae</taxon>
        <taxon>Hyphomonas</taxon>
    </lineage>
</organism>
<dbReference type="eggNOG" id="COG2267">
    <property type="taxonomic scope" value="Bacteria"/>
</dbReference>
<sequence length="288" mass="33028">MITGPTSHSYYSQRLRLHYVDWGNEGAPILILLHGGRDHCRSWDWVAQELREDWHVIAPDLRGHGDSAWSADGEYSPRACVYDLAQLIHQLNAGPVTIVAHSYGGNIALRYAGIYPEMVKKIVAIEGLGPSPKILAERAEVSPADKMKEWIDSKRSVAGRLPRKYESLEVAYKRMKEENTYLSDAQARHLTIHGISQNEDGTYSWKFDNYMRVFTPYDMPQEDLEKLWQNISCPTLLMYGDKSWASNPAEDGRAEHFKNARVKLYKDAGHWLHHDKLDEFLADLKDFL</sequence>
<dbReference type="InterPro" id="IPR000073">
    <property type="entry name" value="AB_hydrolase_1"/>
</dbReference>
<dbReference type="PANTHER" id="PTHR43798:SF33">
    <property type="entry name" value="HYDROLASE, PUTATIVE (AFU_ORTHOLOGUE AFUA_2G14860)-RELATED"/>
    <property type="match status" value="1"/>
</dbReference>
<dbReference type="EMBL" id="AWFF01000030">
    <property type="protein sequence ID" value="KCZ55429.1"/>
    <property type="molecule type" value="Genomic_DNA"/>
</dbReference>
<dbReference type="Proteomes" id="UP000027037">
    <property type="component" value="Unassembled WGS sequence"/>
</dbReference>
<name>A0A062UFP9_9PROT</name>
<feature type="domain" description="AB hydrolase-1" evidence="1">
    <location>
        <begin position="30"/>
        <end position="281"/>
    </location>
</feature>
<dbReference type="STRING" id="1280946.HY29_11945"/>
<dbReference type="PANTHER" id="PTHR43798">
    <property type="entry name" value="MONOACYLGLYCEROL LIPASE"/>
    <property type="match status" value="1"/>
</dbReference>
<dbReference type="GO" id="GO:0016020">
    <property type="term" value="C:membrane"/>
    <property type="evidence" value="ECO:0007669"/>
    <property type="project" value="TreeGrafter"/>
</dbReference>
<dbReference type="InterPro" id="IPR050266">
    <property type="entry name" value="AB_hydrolase_sf"/>
</dbReference>
<proteinExistence type="predicted"/>
<dbReference type="PRINTS" id="PR00111">
    <property type="entry name" value="ABHYDROLASE"/>
</dbReference>
<keyword evidence="3" id="KW-1185">Reference proteome</keyword>
<dbReference type="InterPro" id="IPR000639">
    <property type="entry name" value="Epox_hydrolase-like"/>
</dbReference>
<dbReference type="AlphaFoldDB" id="A0A062UFP9"/>
<evidence type="ECO:0000259" key="1">
    <source>
        <dbReference type="Pfam" id="PF12697"/>
    </source>
</evidence>
<protein>
    <recommendedName>
        <fullName evidence="1">AB hydrolase-1 domain-containing protein</fullName>
    </recommendedName>
</protein>
<dbReference type="RefSeq" id="WP_034794057.1">
    <property type="nucleotide sequence ID" value="NZ_AWFF01000030.1"/>
</dbReference>